<feature type="region of interest" description="Disordered" evidence="2">
    <location>
        <begin position="67"/>
        <end position="86"/>
    </location>
</feature>
<reference evidence="3 4" key="1">
    <citation type="journal article" date="2018" name="Sci. Rep.">
        <title>Raphidocelis subcapitata (=Pseudokirchneriella subcapitata) provides an insight into genome evolution and environmental adaptations in the Sphaeropleales.</title>
        <authorList>
            <person name="Suzuki S."/>
            <person name="Yamaguchi H."/>
            <person name="Nakajima N."/>
            <person name="Kawachi M."/>
        </authorList>
    </citation>
    <scope>NUCLEOTIDE SEQUENCE [LARGE SCALE GENOMIC DNA]</scope>
    <source>
        <strain evidence="3 4">NIES-35</strain>
    </source>
</reference>
<evidence type="ECO:0000256" key="2">
    <source>
        <dbReference type="SAM" id="MobiDB-lite"/>
    </source>
</evidence>
<dbReference type="Proteomes" id="UP000247498">
    <property type="component" value="Unassembled WGS sequence"/>
</dbReference>
<name>A0A2V0NQ04_9CHLO</name>
<feature type="coiled-coil region" evidence="1">
    <location>
        <begin position="106"/>
        <end position="133"/>
    </location>
</feature>
<feature type="compositionally biased region" description="Low complexity" evidence="2">
    <location>
        <begin position="67"/>
        <end position="76"/>
    </location>
</feature>
<evidence type="ECO:0000256" key="1">
    <source>
        <dbReference type="SAM" id="Coils"/>
    </source>
</evidence>
<proteinExistence type="predicted"/>
<accession>A0A2V0NQ04</accession>
<dbReference type="InParanoid" id="A0A2V0NQ04"/>
<dbReference type="OrthoDB" id="541676at2759"/>
<dbReference type="AlphaFoldDB" id="A0A2V0NQ04"/>
<sequence length="193" mass="20207">MHCQLANATALRPTARPRSAATRAPQQRPRVPATRAGPLDRLATGLAGGALALSLLLAPAAAPPPARAEAAEAAAPPQSPEQKEELVAQQRAAIEYQLEQGEIARRAELAGKKQALERGVAEVEDALQDVKAAEAIGSEAAKIAKTEEGVQLTAAKLEAQLEQEGIAEQAREVSLQQQLERATAAVKKVLGLE</sequence>
<dbReference type="EMBL" id="BDRX01000001">
    <property type="protein sequence ID" value="GBF87590.1"/>
    <property type="molecule type" value="Genomic_DNA"/>
</dbReference>
<keyword evidence="4" id="KW-1185">Reference proteome</keyword>
<feature type="region of interest" description="Disordered" evidence="2">
    <location>
        <begin position="1"/>
        <end position="39"/>
    </location>
</feature>
<evidence type="ECO:0000313" key="3">
    <source>
        <dbReference type="EMBL" id="GBF87590.1"/>
    </source>
</evidence>
<protein>
    <submittedName>
        <fullName evidence="3">Uncharacterized protein</fullName>
    </submittedName>
</protein>
<gene>
    <name evidence="3" type="ORF">Rsub_00301</name>
</gene>
<evidence type="ECO:0000313" key="4">
    <source>
        <dbReference type="Proteomes" id="UP000247498"/>
    </source>
</evidence>
<organism evidence="3 4">
    <name type="scientific">Raphidocelis subcapitata</name>
    <dbReference type="NCBI Taxonomy" id="307507"/>
    <lineage>
        <taxon>Eukaryota</taxon>
        <taxon>Viridiplantae</taxon>
        <taxon>Chlorophyta</taxon>
        <taxon>core chlorophytes</taxon>
        <taxon>Chlorophyceae</taxon>
        <taxon>CS clade</taxon>
        <taxon>Sphaeropleales</taxon>
        <taxon>Selenastraceae</taxon>
        <taxon>Raphidocelis</taxon>
    </lineage>
</organism>
<keyword evidence="1" id="KW-0175">Coiled coil</keyword>
<comment type="caution">
    <text evidence="3">The sequence shown here is derived from an EMBL/GenBank/DDBJ whole genome shotgun (WGS) entry which is preliminary data.</text>
</comment>